<dbReference type="GO" id="GO:0016491">
    <property type="term" value="F:oxidoreductase activity"/>
    <property type="evidence" value="ECO:0007669"/>
    <property type="project" value="UniProtKB-KW"/>
</dbReference>
<organism evidence="2 3">
    <name type="scientific">Roridomyces roridus</name>
    <dbReference type="NCBI Taxonomy" id="1738132"/>
    <lineage>
        <taxon>Eukaryota</taxon>
        <taxon>Fungi</taxon>
        <taxon>Dikarya</taxon>
        <taxon>Basidiomycota</taxon>
        <taxon>Agaricomycotina</taxon>
        <taxon>Agaricomycetes</taxon>
        <taxon>Agaricomycetidae</taxon>
        <taxon>Agaricales</taxon>
        <taxon>Marasmiineae</taxon>
        <taxon>Mycenaceae</taxon>
        <taxon>Roridomyces</taxon>
    </lineage>
</organism>
<dbReference type="AlphaFoldDB" id="A0AAD7FU17"/>
<dbReference type="EMBL" id="JARKIF010000003">
    <property type="protein sequence ID" value="KAJ7643545.1"/>
    <property type="molecule type" value="Genomic_DNA"/>
</dbReference>
<protein>
    <recommendedName>
        <fullName evidence="4">NAD(P)-binding protein</fullName>
    </recommendedName>
</protein>
<dbReference type="PANTHER" id="PTHR47534:SF3">
    <property type="entry name" value="ALCOHOL DEHYDROGENASE-LIKE C-TERMINAL DOMAIN-CONTAINING PROTEIN"/>
    <property type="match status" value="1"/>
</dbReference>
<dbReference type="PANTHER" id="PTHR47534">
    <property type="entry name" value="YALI0E05731P"/>
    <property type="match status" value="1"/>
</dbReference>
<evidence type="ECO:0000313" key="3">
    <source>
        <dbReference type="Proteomes" id="UP001221142"/>
    </source>
</evidence>
<dbReference type="Gene3D" id="3.40.50.720">
    <property type="entry name" value="NAD(P)-binding Rossmann-like Domain"/>
    <property type="match status" value="1"/>
</dbReference>
<reference evidence="2" key="1">
    <citation type="submission" date="2023-03" db="EMBL/GenBank/DDBJ databases">
        <title>Massive genome expansion in bonnet fungi (Mycena s.s.) driven by repeated elements and novel gene families across ecological guilds.</title>
        <authorList>
            <consortium name="Lawrence Berkeley National Laboratory"/>
            <person name="Harder C.B."/>
            <person name="Miyauchi S."/>
            <person name="Viragh M."/>
            <person name="Kuo A."/>
            <person name="Thoen E."/>
            <person name="Andreopoulos B."/>
            <person name="Lu D."/>
            <person name="Skrede I."/>
            <person name="Drula E."/>
            <person name="Henrissat B."/>
            <person name="Morin E."/>
            <person name="Kohler A."/>
            <person name="Barry K."/>
            <person name="LaButti K."/>
            <person name="Morin E."/>
            <person name="Salamov A."/>
            <person name="Lipzen A."/>
            <person name="Mereny Z."/>
            <person name="Hegedus B."/>
            <person name="Baldrian P."/>
            <person name="Stursova M."/>
            <person name="Weitz H."/>
            <person name="Taylor A."/>
            <person name="Grigoriev I.V."/>
            <person name="Nagy L.G."/>
            <person name="Martin F."/>
            <person name="Kauserud H."/>
        </authorList>
    </citation>
    <scope>NUCLEOTIDE SEQUENCE</scope>
    <source>
        <strain evidence="2">9284</strain>
    </source>
</reference>
<dbReference type="SUPFAM" id="SSF51735">
    <property type="entry name" value="NAD(P)-binding Rossmann-fold domains"/>
    <property type="match status" value="1"/>
</dbReference>
<keyword evidence="3" id="KW-1185">Reference proteome</keyword>
<gene>
    <name evidence="2" type="ORF">FB45DRAFT_735704</name>
</gene>
<comment type="caution">
    <text evidence="2">The sequence shown here is derived from an EMBL/GenBank/DDBJ whole genome shotgun (WGS) entry which is preliminary data.</text>
</comment>
<dbReference type="InterPro" id="IPR052228">
    <property type="entry name" value="Sec_Metab_Biosynth_Oxidored"/>
</dbReference>
<name>A0AAD7FU17_9AGAR</name>
<evidence type="ECO:0000313" key="2">
    <source>
        <dbReference type="EMBL" id="KAJ7643545.1"/>
    </source>
</evidence>
<accession>A0AAD7FU17</accession>
<sequence>AGELLTRFPKVNFLALSPGLLTLDGRNETEEGIDRKLAVHYYGRWRFIRELIPALEAAHKAGEDAKVISVLAAKQARGTRNLDDLGLKKHFSVFNAAMAGPTYNDCMVKGFANRHPGLSFIHSYPGGVYTPLFKKSNTATIRYAGMLLTPLIKPFTYTLQAAGEHQLYALLKAGPGAKLTDDKGADIPLKEGYFNPDQVDKAWAHTEEPTSP</sequence>
<dbReference type="InterPro" id="IPR036291">
    <property type="entry name" value="NAD(P)-bd_dom_sf"/>
</dbReference>
<proteinExistence type="predicted"/>
<evidence type="ECO:0008006" key="4">
    <source>
        <dbReference type="Google" id="ProtNLM"/>
    </source>
</evidence>
<keyword evidence="1" id="KW-0560">Oxidoreductase</keyword>
<dbReference type="Proteomes" id="UP001221142">
    <property type="component" value="Unassembled WGS sequence"/>
</dbReference>
<feature type="non-terminal residue" evidence="2">
    <location>
        <position position="212"/>
    </location>
</feature>
<evidence type="ECO:0000256" key="1">
    <source>
        <dbReference type="ARBA" id="ARBA00023002"/>
    </source>
</evidence>